<name>G2XUD0_BOTF4</name>
<dbReference type="Gene3D" id="1.10.287.1490">
    <property type="match status" value="1"/>
</dbReference>
<evidence type="ECO:0000256" key="1">
    <source>
        <dbReference type="SAM" id="Coils"/>
    </source>
</evidence>
<dbReference type="InParanoid" id="G2XUD0"/>
<keyword evidence="1" id="KW-0175">Coiled coil</keyword>
<proteinExistence type="predicted"/>
<dbReference type="EMBL" id="FQ790269">
    <property type="protein sequence ID" value="CCD44072.1"/>
    <property type="molecule type" value="Genomic_DNA"/>
</dbReference>
<reference evidence="3" key="1">
    <citation type="journal article" date="2011" name="PLoS Genet.">
        <title>Genomic analysis of the necrotrophic fungal pathogens Sclerotinia sclerotiorum and Botrytis cinerea.</title>
        <authorList>
            <person name="Amselem J."/>
            <person name="Cuomo C.A."/>
            <person name="van Kan J.A."/>
            <person name="Viaud M."/>
            <person name="Benito E.P."/>
            <person name="Couloux A."/>
            <person name="Coutinho P.M."/>
            <person name="de Vries R.P."/>
            <person name="Dyer P.S."/>
            <person name="Fillinger S."/>
            <person name="Fournier E."/>
            <person name="Gout L."/>
            <person name="Hahn M."/>
            <person name="Kohn L."/>
            <person name="Lapalu N."/>
            <person name="Plummer K.M."/>
            <person name="Pradier J.M."/>
            <person name="Quevillon E."/>
            <person name="Sharon A."/>
            <person name="Simon A."/>
            <person name="ten Have A."/>
            <person name="Tudzynski B."/>
            <person name="Tudzynski P."/>
            <person name="Wincker P."/>
            <person name="Andrew M."/>
            <person name="Anthouard V."/>
            <person name="Beever R.E."/>
            <person name="Beffa R."/>
            <person name="Benoit I."/>
            <person name="Bouzid O."/>
            <person name="Brault B."/>
            <person name="Chen Z."/>
            <person name="Choquer M."/>
            <person name="Collemare J."/>
            <person name="Cotton P."/>
            <person name="Danchin E.G."/>
            <person name="Da Silva C."/>
            <person name="Gautier A."/>
            <person name="Giraud C."/>
            <person name="Giraud T."/>
            <person name="Gonzalez C."/>
            <person name="Grossetete S."/>
            <person name="Guldener U."/>
            <person name="Henrissat B."/>
            <person name="Howlett B.J."/>
            <person name="Kodira C."/>
            <person name="Kretschmer M."/>
            <person name="Lappartient A."/>
            <person name="Leroch M."/>
            <person name="Levis C."/>
            <person name="Mauceli E."/>
            <person name="Neuveglise C."/>
            <person name="Oeser B."/>
            <person name="Pearson M."/>
            <person name="Poulain J."/>
            <person name="Poussereau N."/>
            <person name="Quesneville H."/>
            <person name="Rascle C."/>
            <person name="Schumacher J."/>
            <person name="Segurens B."/>
            <person name="Sexton A."/>
            <person name="Silva E."/>
            <person name="Sirven C."/>
            <person name="Soanes D.M."/>
            <person name="Talbot N.J."/>
            <person name="Templeton M."/>
            <person name="Yandava C."/>
            <person name="Yarden O."/>
            <person name="Zeng Q."/>
            <person name="Rollins J.A."/>
            <person name="Lebrun M.H."/>
            <person name="Dickman M."/>
        </authorList>
    </citation>
    <scope>NUCLEOTIDE SEQUENCE [LARGE SCALE GENOMIC DNA]</scope>
    <source>
        <strain evidence="3">T4</strain>
    </source>
</reference>
<dbReference type="OrthoDB" id="5393537at2759"/>
<sequence length="508" mass="59158">MTETHHFLNDLPAMQIPETPHLDNTYFHGGIADNRYQEADHRQTGEERIQVMLDSTLIGIRHQLTEDLYNIRRDIELQVRSEQIQFEQPFNGQEPNNHESNVAHLHHEKEELERQIEDLRAQMSQMGEDYESREDFKNTLGQELMHAQEESQELVQEISDLKGQLAKLKCECWDYQKMTEDRMNEYRALDERFGAFVGKHANVLGDLEASEQQRKKLQNQIAKYRDIIQKNANASGREPEDATIIKAFCKLREGVQRVILKFCTMDQPPRQGAPPTRYKISLPNFWDRQLNSREIQNRVREEVFWHLSRSLLFVRSFGLEGIEKRSEVEGRTIEKGLRDFEGQIKLAASDPQDHVDIATWRTATLKCAKLLHAKAGSDHVDYVTETANQLNSFLTPIRIQHDDKSIDVREQQKLKEHLMQLCKDSHSLTLLLRECRNTYLCEFQKQGELINPEEAEAHDKERRQPPCGENEGEQIVAYTLFGALVRIPEGNPKNRVVLQKSWVVVQCD</sequence>
<dbReference type="HOGENOM" id="CLU_041295_0_0_1"/>
<evidence type="ECO:0000313" key="2">
    <source>
        <dbReference type="EMBL" id="CCD44072.1"/>
    </source>
</evidence>
<dbReference type="Proteomes" id="UP000008177">
    <property type="component" value="Unplaced contigs"/>
</dbReference>
<dbReference type="AlphaFoldDB" id="G2XUD0"/>
<gene>
    <name evidence="2" type="ORF">BofuT4_P060190.1</name>
</gene>
<organism evidence="2 3">
    <name type="scientific">Botryotinia fuckeliana (strain T4)</name>
    <name type="common">Noble rot fungus</name>
    <name type="synonym">Botrytis cinerea</name>
    <dbReference type="NCBI Taxonomy" id="999810"/>
    <lineage>
        <taxon>Eukaryota</taxon>
        <taxon>Fungi</taxon>
        <taxon>Dikarya</taxon>
        <taxon>Ascomycota</taxon>
        <taxon>Pezizomycotina</taxon>
        <taxon>Leotiomycetes</taxon>
        <taxon>Helotiales</taxon>
        <taxon>Sclerotiniaceae</taxon>
        <taxon>Botrytis</taxon>
    </lineage>
</organism>
<feature type="coiled-coil region" evidence="1">
    <location>
        <begin position="102"/>
        <end position="171"/>
    </location>
</feature>
<dbReference type="eggNOG" id="ENOG502RNN7">
    <property type="taxonomic scope" value="Eukaryota"/>
</dbReference>
<feature type="coiled-coil region" evidence="1">
    <location>
        <begin position="200"/>
        <end position="234"/>
    </location>
</feature>
<accession>G2XUD0</accession>
<evidence type="ECO:0000313" key="3">
    <source>
        <dbReference type="Proteomes" id="UP000008177"/>
    </source>
</evidence>
<protein>
    <submittedName>
        <fullName evidence="2">Uncharacterized protein</fullName>
    </submittedName>
</protein>